<evidence type="ECO:0000259" key="15">
    <source>
        <dbReference type="PROSITE" id="PS50110"/>
    </source>
</evidence>
<dbReference type="InterPro" id="IPR038377">
    <property type="entry name" value="Na/Glc_symporter_sf"/>
</dbReference>
<dbReference type="SUPFAM" id="SSF55874">
    <property type="entry name" value="ATPase domain of HSP90 chaperone/DNA topoisomerase II/histidine kinase"/>
    <property type="match status" value="1"/>
</dbReference>
<evidence type="ECO:0000256" key="13">
    <source>
        <dbReference type="SAM" id="Phobius"/>
    </source>
</evidence>
<evidence type="ECO:0000256" key="1">
    <source>
        <dbReference type="ARBA" id="ARBA00000085"/>
    </source>
</evidence>
<feature type="transmembrane region" description="Helical" evidence="13">
    <location>
        <begin position="230"/>
        <end position="252"/>
    </location>
</feature>
<evidence type="ECO:0000256" key="9">
    <source>
        <dbReference type="ARBA" id="ARBA00022989"/>
    </source>
</evidence>
<dbReference type="Proteomes" id="UP001620460">
    <property type="component" value="Unassembled WGS sequence"/>
</dbReference>
<feature type="transmembrane region" description="Helical" evidence="13">
    <location>
        <begin position="158"/>
        <end position="175"/>
    </location>
</feature>
<evidence type="ECO:0000256" key="12">
    <source>
        <dbReference type="SAM" id="Coils"/>
    </source>
</evidence>
<feature type="transmembrane region" description="Helical" evidence="13">
    <location>
        <begin position="264"/>
        <end position="283"/>
    </location>
</feature>
<dbReference type="PROSITE" id="PS50109">
    <property type="entry name" value="HIS_KIN"/>
    <property type="match status" value="1"/>
</dbReference>
<feature type="modified residue" description="4-aspartylphosphate" evidence="11">
    <location>
        <position position="1036"/>
    </location>
</feature>
<dbReference type="InterPro" id="IPR011006">
    <property type="entry name" value="CheY-like_superfamily"/>
</dbReference>
<dbReference type="InterPro" id="IPR005467">
    <property type="entry name" value="His_kinase_dom"/>
</dbReference>
<protein>
    <recommendedName>
        <fullName evidence="4">histidine kinase</fullName>
        <ecNumber evidence="4">2.7.13.3</ecNumber>
    </recommendedName>
</protein>
<dbReference type="InterPro" id="IPR036890">
    <property type="entry name" value="HATPase_C_sf"/>
</dbReference>
<dbReference type="Gene3D" id="3.40.50.2300">
    <property type="match status" value="1"/>
</dbReference>
<keyword evidence="9 13" id="KW-1133">Transmembrane helix</keyword>
<dbReference type="SMART" id="SM00387">
    <property type="entry name" value="HATPase_c"/>
    <property type="match status" value="1"/>
</dbReference>
<dbReference type="InterPro" id="IPR000014">
    <property type="entry name" value="PAS"/>
</dbReference>
<dbReference type="InterPro" id="IPR003661">
    <property type="entry name" value="HisK_dim/P_dom"/>
</dbReference>
<dbReference type="CDD" id="cd00156">
    <property type="entry name" value="REC"/>
    <property type="match status" value="1"/>
</dbReference>
<dbReference type="RefSeq" id="WP_404631531.1">
    <property type="nucleotide sequence ID" value="NZ_JADIKM010000002.1"/>
</dbReference>
<evidence type="ECO:0000256" key="11">
    <source>
        <dbReference type="PROSITE-ProRule" id="PRU00169"/>
    </source>
</evidence>
<feature type="transmembrane region" description="Helical" evidence="13">
    <location>
        <begin position="426"/>
        <end position="446"/>
    </location>
</feature>
<dbReference type="PRINTS" id="PR00344">
    <property type="entry name" value="BCTRLSENSOR"/>
</dbReference>
<dbReference type="CDD" id="cd00130">
    <property type="entry name" value="PAS"/>
    <property type="match status" value="1"/>
</dbReference>
<keyword evidence="6" id="KW-0808">Transferase</keyword>
<evidence type="ECO:0000313" key="18">
    <source>
        <dbReference type="Proteomes" id="UP001620460"/>
    </source>
</evidence>
<gene>
    <name evidence="17" type="ORF">ISP17_07090</name>
</gene>
<keyword evidence="18" id="KW-1185">Reference proteome</keyword>
<dbReference type="SUPFAM" id="SSF47384">
    <property type="entry name" value="Homodimeric domain of signal transducing histidine kinase"/>
    <property type="match status" value="1"/>
</dbReference>
<dbReference type="Gene3D" id="3.30.565.10">
    <property type="entry name" value="Histidine kinase-like ATPase, C-terminal domain"/>
    <property type="match status" value="1"/>
</dbReference>
<evidence type="ECO:0000259" key="14">
    <source>
        <dbReference type="PROSITE" id="PS50109"/>
    </source>
</evidence>
<keyword evidence="5 11" id="KW-0597">Phosphoprotein</keyword>
<feature type="domain" description="PAS" evidence="16">
    <location>
        <begin position="596"/>
        <end position="636"/>
    </location>
</feature>
<feature type="transmembrane region" description="Helical" evidence="13">
    <location>
        <begin position="6"/>
        <end position="24"/>
    </location>
</feature>
<dbReference type="Pfam" id="PF00072">
    <property type="entry name" value="Response_reg"/>
    <property type="match status" value="1"/>
</dbReference>
<dbReference type="Gene3D" id="1.10.287.130">
    <property type="match status" value="1"/>
</dbReference>
<feature type="transmembrane region" description="Helical" evidence="13">
    <location>
        <begin position="187"/>
        <end position="210"/>
    </location>
</feature>
<evidence type="ECO:0000256" key="4">
    <source>
        <dbReference type="ARBA" id="ARBA00012438"/>
    </source>
</evidence>
<feature type="domain" description="Histidine kinase" evidence="14">
    <location>
        <begin position="762"/>
        <end position="969"/>
    </location>
</feature>
<feature type="transmembrane region" description="Helical" evidence="13">
    <location>
        <begin position="395"/>
        <end position="414"/>
    </location>
</feature>
<dbReference type="PROSITE" id="PS50283">
    <property type="entry name" value="NA_SOLUT_SYMP_3"/>
    <property type="match status" value="1"/>
</dbReference>
<dbReference type="Gene3D" id="1.20.1730.10">
    <property type="entry name" value="Sodium/glucose cotransporter"/>
    <property type="match status" value="1"/>
</dbReference>
<comment type="caution">
    <text evidence="17">The sequence shown here is derived from an EMBL/GenBank/DDBJ whole genome shotgun (WGS) entry which is preliminary data.</text>
</comment>
<feature type="coiled-coil region" evidence="12">
    <location>
        <begin position="717"/>
        <end position="755"/>
    </location>
</feature>
<dbReference type="SUPFAM" id="SSF52172">
    <property type="entry name" value="CheY-like"/>
    <property type="match status" value="1"/>
</dbReference>
<feature type="transmembrane region" description="Helical" evidence="13">
    <location>
        <begin position="36"/>
        <end position="54"/>
    </location>
</feature>
<dbReference type="InterPro" id="IPR035965">
    <property type="entry name" value="PAS-like_dom_sf"/>
</dbReference>
<dbReference type="PANTHER" id="PTHR43047">
    <property type="entry name" value="TWO-COMPONENT HISTIDINE PROTEIN KINASE"/>
    <property type="match status" value="1"/>
</dbReference>
<feature type="transmembrane region" description="Helical" evidence="13">
    <location>
        <begin position="313"/>
        <end position="341"/>
    </location>
</feature>
<accession>A0ABW8JRH1</accession>
<evidence type="ECO:0000259" key="16">
    <source>
        <dbReference type="PROSITE" id="PS50112"/>
    </source>
</evidence>
<evidence type="ECO:0000256" key="5">
    <source>
        <dbReference type="ARBA" id="ARBA00022553"/>
    </source>
</evidence>
<evidence type="ECO:0000256" key="8">
    <source>
        <dbReference type="ARBA" id="ARBA00022777"/>
    </source>
</evidence>
<evidence type="ECO:0000256" key="6">
    <source>
        <dbReference type="ARBA" id="ARBA00022679"/>
    </source>
</evidence>
<keyword evidence="12" id="KW-0175">Coiled coil</keyword>
<reference evidence="17 18" key="1">
    <citation type="submission" date="2020-10" db="EMBL/GenBank/DDBJ databases">
        <title>Phylogeny of dyella-like bacteria.</title>
        <authorList>
            <person name="Fu J."/>
        </authorList>
    </citation>
    <scope>NUCLEOTIDE SEQUENCE [LARGE SCALE GENOMIC DNA]</scope>
    <source>
        <strain evidence="17 18">Gsoil3046</strain>
    </source>
</reference>
<proteinExistence type="inferred from homology"/>
<evidence type="ECO:0000256" key="3">
    <source>
        <dbReference type="ARBA" id="ARBA00006434"/>
    </source>
</evidence>
<dbReference type="InterPro" id="IPR001734">
    <property type="entry name" value="Na/solute_symporter"/>
</dbReference>
<comment type="similarity">
    <text evidence="3">Belongs to the sodium:solute symporter (SSF) (TC 2.A.21) family.</text>
</comment>
<dbReference type="InterPro" id="IPR003594">
    <property type="entry name" value="HATPase_dom"/>
</dbReference>
<feature type="transmembrane region" description="Helical" evidence="13">
    <location>
        <begin position="66"/>
        <end position="85"/>
    </location>
</feature>
<dbReference type="CDD" id="cd00082">
    <property type="entry name" value="HisKA"/>
    <property type="match status" value="1"/>
</dbReference>
<dbReference type="SMART" id="SM00448">
    <property type="entry name" value="REC"/>
    <property type="match status" value="1"/>
</dbReference>
<dbReference type="PANTHER" id="PTHR43047:SF9">
    <property type="entry name" value="HISTIDINE KINASE"/>
    <property type="match status" value="1"/>
</dbReference>
<dbReference type="InterPro" id="IPR004358">
    <property type="entry name" value="Sig_transdc_His_kin-like_C"/>
</dbReference>
<dbReference type="PROSITE" id="PS50112">
    <property type="entry name" value="PAS"/>
    <property type="match status" value="1"/>
</dbReference>
<comment type="catalytic activity">
    <reaction evidence="1">
        <text>ATP + protein L-histidine = ADP + protein N-phospho-L-histidine.</text>
        <dbReference type="EC" id="2.7.13.3"/>
    </reaction>
</comment>
<dbReference type="EMBL" id="JADIKM010000002">
    <property type="protein sequence ID" value="MFK2903722.1"/>
    <property type="molecule type" value="Genomic_DNA"/>
</dbReference>
<evidence type="ECO:0000256" key="7">
    <source>
        <dbReference type="ARBA" id="ARBA00022692"/>
    </source>
</evidence>
<dbReference type="Pfam" id="PF00512">
    <property type="entry name" value="HisKA"/>
    <property type="match status" value="1"/>
</dbReference>
<keyword evidence="7 13" id="KW-0812">Transmembrane</keyword>
<evidence type="ECO:0000313" key="17">
    <source>
        <dbReference type="EMBL" id="MFK2903722.1"/>
    </source>
</evidence>
<organism evidence="17 18">
    <name type="scientific">Dyella ginsengisoli</name>
    <dbReference type="NCBI Taxonomy" id="363848"/>
    <lineage>
        <taxon>Bacteria</taxon>
        <taxon>Pseudomonadati</taxon>
        <taxon>Pseudomonadota</taxon>
        <taxon>Gammaproteobacteria</taxon>
        <taxon>Lysobacterales</taxon>
        <taxon>Rhodanobacteraceae</taxon>
        <taxon>Dyella</taxon>
    </lineage>
</organism>
<dbReference type="SMART" id="SM00091">
    <property type="entry name" value="PAS"/>
    <property type="match status" value="1"/>
</dbReference>
<feature type="transmembrane region" description="Helical" evidence="13">
    <location>
        <begin position="372"/>
        <end position="389"/>
    </location>
</feature>
<dbReference type="InterPro" id="IPR036097">
    <property type="entry name" value="HisK_dim/P_sf"/>
</dbReference>
<comment type="subcellular location">
    <subcellularLocation>
        <location evidence="2">Membrane</location>
        <topology evidence="2">Multi-pass membrane protein</topology>
    </subcellularLocation>
</comment>
<sequence>MLSTPLIAAAALLWLGLLFGVALLGERRPQLFEKRWAIVYALSLAIHCTSWTFYGTVTQASRSGWWLPPTFVGAIAMYLLAVTVLRRLVQLAREYNAGSIADLVSVRLGRHAGLAALVTAVIIIGIVPYIALQLKAVAMSYAMLNRGQLAESEPWQDSALYVALLMALFAMLFGTRRASSTAHNRGLVLAMAFESLFKLGAMLALGSLLFTPLPAHLPPALPVPHDSRGFPALILLGALAMFTLPHQFHAGVVECRDERHVRTARWLFPLYMLLISLPILPLARLGDAWLGPSGVPSDLYVLALPMAQERHGLALVAFLGGLSAATSMVVVATLALSLMVVNHFIAPLRVRAGWGRDERGDLRGEVITQRRVAILIVILLAWGYSRVLARNDALADIGAISFSALAGLAPALLVAMYKPQLGPRAVVAGLATGTLVWFYILLPVVLPEAPAWLLAGPLGQDWLAPDRLLGLGEWSRLGRAVVLSLAVNVAVIAWVAGTRYGRAAGAAGVGDVGLAELRALAVRFLPPERVEHLFAQAPAHGLAGATRMAEVEHELAAVIGAASARLLLEVVHRQGRGDLDTVAAIVGEAAQDLRFNQRVLEAALENMSQGICVVDAELRLVAWNSRYASLFDYPPELLQVGRPVADLTRYAVTLGIVGEVFDEDTREARVHRRLQHMRAGTRHLSERRFPDGTVVEIRGNPMPGGGFVATFTDVTAFRQAEAALKRINETLEQRVEERTRALAAASSEAQRANEAKSRFLAAVSHDLMQPLHAAQLFAHALTERGADVATAQHLNGALSATEGLLAGLLDIARLEGGRLHPQPRAVALAEVLDPLAAEFRAIARDRGVRFDVVVTSAWVRTDPQLLRRVLQNFLSNALRYAECGRVLLGVRRRGDALRVEVWDTGPGIAPDEQQLIFQEFRRGSAAGGQGLGLGLSIAQRMAALLDHPLGLRSTPGRGSVFHLDVPLAQPVRASVTTAAAPLQPLAIGRALVLDNEPAALAALTHLLTGWGWEVHAARHGEQAIAAPWRPDIQILDYHLDAGRTGLDVWSALRDRHADVPTVILTADRDSELRQRLLDLGATVLHKPLKPLALRQVLQHVGQRGLSAGPRDRPSCEPAA</sequence>
<keyword evidence="8" id="KW-0418">Kinase</keyword>
<name>A0ABW8JRH1_9GAMM</name>
<feature type="domain" description="Response regulatory" evidence="15">
    <location>
        <begin position="989"/>
        <end position="1101"/>
    </location>
</feature>
<dbReference type="Pfam" id="PF02518">
    <property type="entry name" value="HATPase_c"/>
    <property type="match status" value="1"/>
</dbReference>
<dbReference type="SMART" id="SM00388">
    <property type="entry name" value="HisKA"/>
    <property type="match status" value="1"/>
</dbReference>
<dbReference type="CDD" id="cd00075">
    <property type="entry name" value="HATPase"/>
    <property type="match status" value="1"/>
</dbReference>
<keyword evidence="10 13" id="KW-0472">Membrane</keyword>
<dbReference type="PROSITE" id="PS50110">
    <property type="entry name" value="RESPONSE_REGULATORY"/>
    <property type="match status" value="1"/>
</dbReference>
<dbReference type="SUPFAM" id="SSF55785">
    <property type="entry name" value="PYP-like sensor domain (PAS domain)"/>
    <property type="match status" value="1"/>
</dbReference>
<dbReference type="Pfam" id="PF12860">
    <property type="entry name" value="PAS_7"/>
    <property type="match status" value="1"/>
</dbReference>
<evidence type="ECO:0000256" key="2">
    <source>
        <dbReference type="ARBA" id="ARBA00004141"/>
    </source>
</evidence>
<dbReference type="Gene3D" id="3.30.450.20">
    <property type="entry name" value="PAS domain"/>
    <property type="match status" value="1"/>
</dbReference>
<evidence type="ECO:0000256" key="10">
    <source>
        <dbReference type="ARBA" id="ARBA00023136"/>
    </source>
</evidence>
<dbReference type="InterPro" id="IPR001789">
    <property type="entry name" value="Sig_transdc_resp-reg_receiver"/>
</dbReference>
<dbReference type="EC" id="2.7.13.3" evidence="4"/>
<feature type="transmembrane region" description="Helical" evidence="13">
    <location>
        <begin position="114"/>
        <end position="138"/>
    </location>
</feature>